<sequence length="181" mass="20493">MTHSELEPHGETREFTAPPSRPTWIVWIFLLLLVICTIQLLSRWLTAHFLDQVILGTALMLVCCGGLLWRFLRAGRLDWAAYRTPDTLRFDTYGLTIRYHGTDLRLPWSHIRRIDGRGTGTESARLRVWAVDTTLPKRFRGKDGAAVLMPFGENFPRPAVADAAAEFAPAGVRVHILDSLQ</sequence>
<keyword evidence="3" id="KW-1185">Reference proteome</keyword>
<dbReference type="RefSeq" id="WP_040748351.1">
    <property type="nucleotide sequence ID" value="NZ_JACHIT010000002.1"/>
</dbReference>
<dbReference type="Proteomes" id="UP000540412">
    <property type="component" value="Unassembled WGS sequence"/>
</dbReference>
<evidence type="ECO:0000313" key="3">
    <source>
        <dbReference type="Proteomes" id="UP000540412"/>
    </source>
</evidence>
<feature type="transmembrane region" description="Helical" evidence="1">
    <location>
        <begin position="24"/>
        <end position="41"/>
    </location>
</feature>
<keyword evidence="1" id="KW-0472">Membrane</keyword>
<evidence type="ECO:0000256" key="1">
    <source>
        <dbReference type="SAM" id="Phobius"/>
    </source>
</evidence>
<proteinExistence type="predicted"/>
<evidence type="ECO:0000313" key="2">
    <source>
        <dbReference type="EMBL" id="MBB5916954.1"/>
    </source>
</evidence>
<comment type="caution">
    <text evidence="2">The sequence shown here is derived from an EMBL/GenBank/DDBJ whole genome shotgun (WGS) entry which is preliminary data.</text>
</comment>
<dbReference type="AlphaFoldDB" id="A0A7W9UKX0"/>
<organism evidence="2 3">
    <name type="scientific">Nocardia transvalensis</name>
    <dbReference type="NCBI Taxonomy" id="37333"/>
    <lineage>
        <taxon>Bacteria</taxon>
        <taxon>Bacillati</taxon>
        <taxon>Actinomycetota</taxon>
        <taxon>Actinomycetes</taxon>
        <taxon>Mycobacteriales</taxon>
        <taxon>Nocardiaceae</taxon>
        <taxon>Nocardia</taxon>
    </lineage>
</organism>
<gene>
    <name evidence="2" type="ORF">BJY24_005866</name>
</gene>
<reference evidence="2 3" key="1">
    <citation type="submission" date="2020-08" db="EMBL/GenBank/DDBJ databases">
        <title>Sequencing the genomes of 1000 actinobacteria strains.</title>
        <authorList>
            <person name="Klenk H.-P."/>
        </authorList>
    </citation>
    <scope>NUCLEOTIDE SEQUENCE [LARGE SCALE GENOMIC DNA]</scope>
    <source>
        <strain evidence="2 3">DSM 43582</strain>
    </source>
</reference>
<keyword evidence="1" id="KW-0812">Transmembrane</keyword>
<accession>A0A7W9UKX0</accession>
<name>A0A7W9UKX0_9NOCA</name>
<keyword evidence="1" id="KW-1133">Transmembrane helix</keyword>
<protein>
    <submittedName>
        <fullName evidence="2">Uncharacterized protein</fullName>
    </submittedName>
</protein>
<dbReference type="EMBL" id="JACHIT010000002">
    <property type="protein sequence ID" value="MBB5916954.1"/>
    <property type="molecule type" value="Genomic_DNA"/>
</dbReference>
<feature type="transmembrane region" description="Helical" evidence="1">
    <location>
        <begin position="53"/>
        <end position="72"/>
    </location>
</feature>